<evidence type="ECO:0000313" key="10">
    <source>
        <dbReference type="Proteomes" id="UP000749559"/>
    </source>
</evidence>
<evidence type="ECO:0000256" key="6">
    <source>
        <dbReference type="SAM" id="MobiDB-lite"/>
    </source>
</evidence>
<reference evidence="9" key="1">
    <citation type="submission" date="2022-03" db="EMBL/GenBank/DDBJ databases">
        <authorList>
            <person name="Martin C."/>
        </authorList>
    </citation>
    <scope>NUCLEOTIDE SEQUENCE</scope>
</reference>
<evidence type="ECO:0000256" key="4">
    <source>
        <dbReference type="ARBA" id="ARBA00023273"/>
    </source>
</evidence>
<evidence type="ECO:0000256" key="5">
    <source>
        <dbReference type="ARBA" id="ARBA00035661"/>
    </source>
</evidence>
<keyword evidence="10" id="KW-1185">Reference proteome</keyword>
<sequence>MTTITFGGGPSLNQRRDFAGLPDGTHVPGYRGYCPQIKYRVGKTYGKDTHLLAQKTIHVQPQDPIEPRPRIANVNPLPSSTGDNKYTEQMVPGYTGYIPRMPFKFGNTYKEDCDWCIDQFSSTKNNHMDKTQSLKHTVKGFPKLQPISRDPAVRDNLRTYRDTHPLQPTLIEDKRGQTEAPIPGYQGFVPRIYTTELGLGCRYHNMTKNGLESFYDETAQHKAWKSQPININNSPSIANPQSMYSRRLYLNDGMIPKYTGYVPQRRFNFGNTYGDTTRTMEVCGHKDTCFGEHQNKKGPMTHQSI</sequence>
<dbReference type="InterPro" id="IPR055215">
    <property type="entry name" value="SPMIP5_dom"/>
</dbReference>
<gene>
    <name evidence="9" type="ORF">OFUS_LOCUS9740</name>
</gene>
<feature type="domain" description="Ciliary microtubule inner protein 2A-C-like" evidence="7">
    <location>
        <begin position="254"/>
        <end position="278"/>
    </location>
</feature>
<keyword evidence="3" id="KW-0206">Cytoskeleton</keyword>
<dbReference type="PANTHER" id="PTHR22146">
    <property type="entry name" value="CAT EYE SYNDROME CRITICAL REGION PROTEIN 6"/>
    <property type="match status" value="1"/>
</dbReference>
<dbReference type="AlphaFoldDB" id="A0A8S4NP83"/>
<accession>A0A8S4NP83</accession>
<evidence type="ECO:0008006" key="11">
    <source>
        <dbReference type="Google" id="ProtNLM"/>
    </source>
</evidence>
<dbReference type="GO" id="GO:0005930">
    <property type="term" value="C:axoneme"/>
    <property type="evidence" value="ECO:0007669"/>
    <property type="project" value="UniProtKB-SubCell"/>
</dbReference>
<dbReference type="Pfam" id="PF10629">
    <property type="entry name" value="CMI2B-like"/>
    <property type="match status" value="3"/>
</dbReference>
<dbReference type="InterPro" id="IPR018902">
    <property type="entry name" value="CMI2A-C-like_dom"/>
</dbReference>
<evidence type="ECO:0000259" key="7">
    <source>
        <dbReference type="Pfam" id="PF10629"/>
    </source>
</evidence>
<evidence type="ECO:0000313" key="9">
    <source>
        <dbReference type="EMBL" id="CAH1783393.1"/>
    </source>
</evidence>
<dbReference type="PANTHER" id="PTHR22146:SF17">
    <property type="entry name" value="PROTEIN FAM166B-LIKE PROTEIN"/>
    <property type="match status" value="1"/>
</dbReference>
<protein>
    <recommendedName>
        <fullName evidence="11">Protein FAM166B</fullName>
    </recommendedName>
</protein>
<feature type="region of interest" description="Disordered" evidence="6">
    <location>
        <begin position="63"/>
        <end position="86"/>
    </location>
</feature>
<evidence type="ECO:0000259" key="8">
    <source>
        <dbReference type="Pfam" id="PF22573"/>
    </source>
</evidence>
<proteinExistence type="inferred from homology"/>
<evidence type="ECO:0000256" key="1">
    <source>
        <dbReference type="ARBA" id="ARBA00004430"/>
    </source>
</evidence>
<keyword evidence="4" id="KW-0966">Cell projection</keyword>
<evidence type="ECO:0000256" key="3">
    <source>
        <dbReference type="ARBA" id="ARBA00023212"/>
    </source>
</evidence>
<dbReference type="Pfam" id="PF22573">
    <property type="entry name" value="SPMIP5"/>
    <property type="match status" value="1"/>
</dbReference>
<dbReference type="EMBL" id="CAIIXF020000005">
    <property type="protein sequence ID" value="CAH1783393.1"/>
    <property type="molecule type" value="Genomic_DNA"/>
</dbReference>
<organism evidence="9 10">
    <name type="scientific">Owenia fusiformis</name>
    <name type="common">Polychaete worm</name>
    <dbReference type="NCBI Taxonomy" id="6347"/>
    <lineage>
        <taxon>Eukaryota</taxon>
        <taxon>Metazoa</taxon>
        <taxon>Spiralia</taxon>
        <taxon>Lophotrochozoa</taxon>
        <taxon>Annelida</taxon>
        <taxon>Polychaeta</taxon>
        <taxon>Sedentaria</taxon>
        <taxon>Canalipalpata</taxon>
        <taxon>Sabellida</taxon>
        <taxon>Oweniida</taxon>
        <taxon>Oweniidae</taxon>
        <taxon>Owenia</taxon>
    </lineage>
</organism>
<comment type="similarity">
    <text evidence="5">Belongs to the CIMIP2 family.</text>
</comment>
<dbReference type="OrthoDB" id="2019884at2759"/>
<dbReference type="Proteomes" id="UP000749559">
    <property type="component" value="Unassembled WGS sequence"/>
</dbReference>
<feature type="domain" description="Sperm-associated microtubule inner protein 5" evidence="8">
    <location>
        <begin position="174"/>
        <end position="224"/>
    </location>
</feature>
<name>A0A8S4NP83_OWEFU</name>
<comment type="caution">
    <text evidence="9">The sequence shown here is derived from an EMBL/GenBank/DDBJ whole genome shotgun (WGS) entry which is preliminary data.</text>
</comment>
<feature type="domain" description="Ciliary microtubule inner protein 2A-C-like" evidence="7">
    <location>
        <begin position="90"/>
        <end position="143"/>
    </location>
</feature>
<feature type="domain" description="Ciliary microtubule inner protein 2A-C-like" evidence="7">
    <location>
        <begin position="25"/>
        <end position="52"/>
    </location>
</feature>
<dbReference type="GO" id="GO:0015630">
    <property type="term" value="C:microtubule cytoskeleton"/>
    <property type="evidence" value="ECO:0007669"/>
    <property type="project" value="UniProtKB-ARBA"/>
</dbReference>
<keyword evidence="2" id="KW-0963">Cytoplasm</keyword>
<evidence type="ECO:0000256" key="2">
    <source>
        <dbReference type="ARBA" id="ARBA00022490"/>
    </source>
</evidence>
<comment type="subcellular location">
    <subcellularLocation>
        <location evidence="1">Cytoplasm</location>
        <location evidence="1">Cytoskeleton</location>
        <location evidence="1">Cilium axoneme</location>
    </subcellularLocation>
</comment>